<evidence type="ECO:0000259" key="1">
    <source>
        <dbReference type="SMART" id="SM00156"/>
    </source>
</evidence>
<dbReference type="InterPro" id="IPR004843">
    <property type="entry name" value="Calcineurin-like_PHP"/>
</dbReference>
<protein>
    <submittedName>
        <fullName evidence="4">Protein-serine/threonine phosphatase</fullName>
    </submittedName>
</protein>
<accession>A0A9P1GC94</accession>
<dbReference type="Pfam" id="PF00149">
    <property type="entry name" value="Metallophos"/>
    <property type="match status" value="1"/>
</dbReference>
<dbReference type="EMBL" id="CAMXCT010004094">
    <property type="protein sequence ID" value="CAI4007633.1"/>
    <property type="molecule type" value="Genomic_DNA"/>
</dbReference>
<comment type="caution">
    <text evidence="2">The sequence shown here is derived from an EMBL/GenBank/DDBJ whole genome shotgun (WGS) entry which is preliminary data.</text>
</comment>
<reference evidence="3" key="2">
    <citation type="submission" date="2024-04" db="EMBL/GenBank/DDBJ databases">
        <authorList>
            <person name="Chen Y."/>
            <person name="Shah S."/>
            <person name="Dougan E. K."/>
            <person name="Thang M."/>
            <person name="Chan C."/>
        </authorList>
    </citation>
    <scope>NUCLEOTIDE SEQUENCE [LARGE SCALE GENOMIC DNA]</scope>
</reference>
<dbReference type="Gene3D" id="3.60.21.10">
    <property type="match status" value="1"/>
</dbReference>
<name>A0A9P1GC94_9DINO</name>
<proteinExistence type="predicted"/>
<feature type="domain" description="Serine/threonine specific protein phosphatases" evidence="1">
    <location>
        <begin position="75"/>
        <end position="349"/>
    </location>
</feature>
<dbReference type="Proteomes" id="UP001152797">
    <property type="component" value="Unassembled WGS sequence"/>
</dbReference>
<dbReference type="OrthoDB" id="410732at2759"/>
<evidence type="ECO:0000313" key="2">
    <source>
        <dbReference type="EMBL" id="CAI4007633.1"/>
    </source>
</evidence>
<dbReference type="PANTHER" id="PTHR11668">
    <property type="entry name" value="SERINE/THREONINE PROTEIN PHOSPHATASE"/>
    <property type="match status" value="1"/>
</dbReference>
<dbReference type="GO" id="GO:0004722">
    <property type="term" value="F:protein serine/threonine phosphatase activity"/>
    <property type="evidence" value="ECO:0007669"/>
    <property type="project" value="TreeGrafter"/>
</dbReference>
<evidence type="ECO:0000313" key="4">
    <source>
        <dbReference type="EMBL" id="CAL4794945.1"/>
    </source>
</evidence>
<keyword evidence="5" id="KW-1185">Reference proteome</keyword>
<gene>
    <name evidence="2" type="ORF">C1SCF055_LOCUS33172</name>
</gene>
<dbReference type="SUPFAM" id="SSF56300">
    <property type="entry name" value="Metallo-dependent phosphatases"/>
    <property type="match status" value="1"/>
</dbReference>
<dbReference type="PRINTS" id="PR00114">
    <property type="entry name" value="STPHPHTASE"/>
</dbReference>
<dbReference type="SMART" id="SM00156">
    <property type="entry name" value="PP2Ac"/>
    <property type="match status" value="1"/>
</dbReference>
<dbReference type="InterPro" id="IPR029052">
    <property type="entry name" value="Metallo-depent_PP-like"/>
</dbReference>
<reference evidence="2" key="1">
    <citation type="submission" date="2022-10" db="EMBL/GenBank/DDBJ databases">
        <authorList>
            <person name="Chen Y."/>
            <person name="Dougan E. K."/>
            <person name="Chan C."/>
            <person name="Rhodes N."/>
            <person name="Thang M."/>
        </authorList>
    </citation>
    <scope>NUCLEOTIDE SEQUENCE</scope>
</reference>
<evidence type="ECO:0000313" key="3">
    <source>
        <dbReference type="EMBL" id="CAL1161008.1"/>
    </source>
</evidence>
<evidence type="ECO:0000313" key="5">
    <source>
        <dbReference type="Proteomes" id="UP001152797"/>
    </source>
</evidence>
<dbReference type="EMBL" id="CAMXCT020004094">
    <property type="protein sequence ID" value="CAL1161008.1"/>
    <property type="molecule type" value="Genomic_DNA"/>
</dbReference>
<dbReference type="InterPro" id="IPR006186">
    <property type="entry name" value="Ser/Thr-sp_prot-phosphatase"/>
</dbReference>
<sequence length="355" mass="39934">MRSIVSSLPVLSLKQQLGDPVLIALHWEGKVLQDSETPSSLAWPSEVTLTKVEMTFDHERPITLLRDQSNTFGVMDGDEARRMCTAMKELLLKEANVLELQAPLVISAHLTGNLNALNYIFNTFGEPGGTSHLFLGNYVNKGRNGIDVMILLLCFKKKFPGQVHLLRGKHECSSIARIYGFYDECKHRFPSRSGVKLFRQFVEVFDNLPLAAVIQSRVFCVSSGLSPKLDDLEELRKLQRPLEVGSDGLVCDLLWSDPEDHQPGWHEMDKGMSYTYGPDVVDEFLKKNHMDFIVRGTQVVEEGYEFFADGKGVSIFSFPSFLGEFNNKASVMLLDEQLQQSLHTFDDTMLPVPSA</sequence>
<organism evidence="2">
    <name type="scientific">Cladocopium goreaui</name>
    <dbReference type="NCBI Taxonomy" id="2562237"/>
    <lineage>
        <taxon>Eukaryota</taxon>
        <taxon>Sar</taxon>
        <taxon>Alveolata</taxon>
        <taxon>Dinophyceae</taxon>
        <taxon>Suessiales</taxon>
        <taxon>Symbiodiniaceae</taxon>
        <taxon>Cladocopium</taxon>
    </lineage>
</organism>
<dbReference type="InterPro" id="IPR050341">
    <property type="entry name" value="PP1_catalytic_subunit"/>
</dbReference>
<dbReference type="EMBL" id="CAMXCT030004094">
    <property type="protein sequence ID" value="CAL4794945.1"/>
    <property type="molecule type" value="Genomic_DNA"/>
</dbReference>
<dbReference type="GO" id="GO:0005634">
    <property type="term" value="C:nucleus"/>
    <property type="evidence" value="ECO:0007669"/>
    <property type="project" value="TreeGrafter"/>
</dbReference>
<dbReference type="GO" id="GO:0005737">
    <property type="term" value="C:cytoplasm"/>
    <property type="evidence" value="ECO:0007669"/>
    <property type="project" value="TreeGrafter"/>
</dbReference>
<dbReference type="AlphaFoldDB" id="A0A9P1GC94"/>
<dbReference type="PANTHER" id="PTHR11668:SF496">
    <property type="entry name" value="SERINE_THREONINE-PROTEIN PHOSPHATASE"/>
    <property type="match status" value="1"/>
</dbReference>